<evidence type="ECO:0000256" key="1">
    <source>
        <dbReference type="SAM" id="MobiDB-lite"/>
    </source>
</evidence>
<gene>
    <name evidence="2" type="ORF">UFOPK3674_01247</name>
</gene>
<name>A0A6J7INE2_9ZZZZ</name>
<feature type="region of interest" description="Disordered" evidence="1">
    <location>
        <begin position="1"/>
        <end position="24"/>
    </location>
</feature>
<feature type="region of interest" description="Disordered" evidence="1">
    <location>
        <begin position="52"/>
        <end position="89"/>
    </location>
</feature>
<dbReference type="EMBL" id="CAFBMX010000005">
    <property type="protein sequence ID" value="CAB4932370.1"/>
    <property type="molecule type" value="Genomic_DNA"/>
</dbReference>
<accession>A0A6J7INE2</accession>
<feature type="compositionally biased region" description="Basic and acidic residues" evidence="1">
    <location>
        <begin position="1"/>
        <end position="13"/>
    </location>
</feature>
<feature type="compositionally biased region" description="Pro residues" evidence="1">
    <location>
        <begin position="74"/>
        <end position="83"/>
    </location>
</feature>
<proteinExistence type="predicted"/>
<dbReference type="AlphaFoldDB" id="A0A6J7INE2"/>
<protein>
    <submittedName>
        <fullName evidence="2">Unannotated protein</fullName>
    </submittedName>
</protein>
<reference evidence="2" key="1">
    <citation type="submission" date="2020-05" db="EMBL/GenBank/DDBJ databases">
        <authorList>
            <person name="Chiriac C."/>
            <person name="Salcher M."/>
            <person name="Ghai R."/>
            <person name="Kavagutti S V."/>
        </authorList>
    </citation>
    <scope>NUCLEOTIDE SEQUENCE</scope>
</reference>
<sequence length="212" mass="22425">MGLKDRILGRRADSSTIAPDAAEPVPSDITILQPGAAVIAPAPQDTMILPAGQEPPTAAVPTAGHEAADAHPGDPLPYPPAPAASPGFRERARMRRRLRHLREVRELGFRDLGGLVFDQHRFQHPSEALVEGKVAAIDAVDRELRMLEEALADRRPLEELYRAGISACARCGTLHDSAANFCPSCGLPFSGLRPVAGMGAPELPPADGATTA</sequence>
<organism evidence="2">
    <name type="scientific">freshwater metagenome</name>
    <dbReference type="NCBI Taxonomy" id="449393"/>
    <lineage>
        <taxon>unclassified sequences</taxon>
        <taxon>metagenomes</taxon>
        <taxon>ecological metagenomes</taxon>
    </lineage>
</organism>
<evidence type="ECO:0000313" key="2">
    <source>
        <dbReference type="EMBL" id="CAB4932370.1"/>
    </source>
</evidence>